<dbReference type="AlphaFoldDB" id="A0A343RAM2"/>
<keyword evidence="6" id="KW-0679">Respiratory chain</keyword>
<feature type="domain" description="NADH:quinone oxidoreductase/Mrp antiporter transmembrane" evidence="20">
    <location>
        <begin position="23"/>
        <end position="209"/>
    </location>
</feature>
<keyword evidence="10" id="KW-0249">Electron transport</keyword>
<feature type="transmembrane region" description="Helical" evidence="18">
    <location>
        <begin position="251"/>
        <end position="272"/>
    </location>
</feature>
<evidence type="ECO:0000256" key="2">
    <source>
        <dbReference type="ARBA" id="ARBA00007012"/>
    </source>
</evidence>
<dbReference type="RefSeq" id="YP_009445802.1">
    <property type="nucleotide sequence ID" value="NC_036425.1"/>
</dbReference>
<dbReference type="EC" id="7.1.1.2" evidence="3"/>
<reference evidence="21" key="1">
    <citation type="submission" date="2017-08" db="EMBL/GenBank/DDBJ databases">
        <title>The complete mitogenome of Hypselodoris apolegma (Mollusca: Chromodorididae).</title>
        <authorList>
            <person name="Xiang P."/>
            <person name="Hsiao C.-D."/>
        </authorList>
    </citation>
    <scope>NUCLEOTIDE SEQUENCE</scope>
    <source>
        <tissue evidence="21">Muscle</tissue>
    </source>
</reference>
<evidence type="ECO:0000256" key="11">
    <source>
        <dbReference type="ARBA" id="ARBA00022989"/>
    </source>
</evidence>
<feature type="signal peptide" evidence="19">
    <location>
        <begin position="1"/>
        <end position="22"/>
    </location>
</feature>
<dbReference type="GO" id="GO:0006120">
    <property type="term" value="P:mitochondrial electron transport, NADH to ubiquinone"/>
    <property type="evidence" value="ECO:0007669"/>
    <property type="project" value="TreeGrafter"/>
</dbReference>
<evidence type="ECO:0000313" key="21">
    <source>
        <dbReference type="EMBL" id="ATX68390.1"/>
    </source>
</evidence>
<sequence>MSSGNLLFLLVLLFGPLVSVSSCNWVMCWVGLELSFFGAVPMLLSDSGYFSLSKESVIKYFCIQAMGSGMLMVGGMMFYMSYSTFWIWDVLFLGSLCMKLGIFPLHFWVPSVVAGLNWLPMLILLTWQKIGPFAFMMSIIEGSSWILEMSLIFGTVSALMGSIIGLNQTSVRAMLGSSSVAHTGWGMVGAALGSLWIFFTIYCLSFGLLMLFFSLEEDLMIGLSILSLSGLPPFMMFIGKWSILKSVLYNGFSWLFLLFLILGSFLSLFFYLKFFYSYYLGFLCKGSSNKKFFSLMSTMMLMVLGSIYILFAL</sequence>
<evidence type="ECO:0000256" key="12">
    <source>
        <dbReference type="ARBA" id="ARBA00023027"/>
    </source>
</evidence>
<evidence type="ECO:0000256" key="4">
    <source>
        <dbReference type="ARBA" id="ARBA00021008"/>
    </source>
</evidence>
<dbReference type="PANTHER" id="PTHR46552">
    <property type="entry name" value="NADH-UBIQUINONE OXIDOREDUCTASE CHAIN 2"/>
    <property type="match status" value="1"/>
</dbReference>
<geneLocation type="mitochondrion" evidence="21"/>
<keyword evidence="13" id="KW-0830">Ubiquinone</keyword>
<gene>
    <name evidence="21" type="primary">ND2</name>
</gene>
<organism evidence="21">
    <name type="scientific">Hypselodoris apolegma</name>
    <dbReference type="NCBI Taxonomy" id="1174615"/>
    <lineage>
        <taxon>Eukaryota</taxon>
        <taxon>Metazoa</taxon>
        <taxon>Spiralia</taxon>
        <taxon>Lophotrochozoa</taxon>
        <taxon>Mollusca</taxon>
        <taxon>Gastropoda</taxon>
        <taxon>Heterobranchia</taxon>
        <taxon>Euthyneura</taxon>
        <taxon>Nudipleura</taxon>
        <taxon>Nudibranchia</taxon>
        <taxon>Doridina</taxon>
        <taxon>Eudoridoidea</taxon>
        <taxon>Chromodorididae</taxon>
        <taxon>Hypselodoris</taxon>
    </lineage>
</organism>
<evidence type="ECO:0000259" key="20">
    <source>
        <dbReference type="Pfam" id="PF00361"/>
    </source>
</evidence>
<keyword evidence="7 18" id="KW-0812">Transmembrane</keyword>
<dbReference type="GO" id="GO:0005743">
    <property type="term" value="C:mitochondrial inner membrane"/>
    <property type="evidence" value="ECO:0007669"/>
    <property type="project" value="UniProtKB-SubCell"/>
</dbReference>
<feature type="transmembrane region" description="Helical" evidence="18">
    <location>
        <begin position="292"/>
        <end position="311"/>
    </location>
</feature>
<feature type="transmembrane region" description="Helical" evidence="18">
    <location>
        <begin position="187"/>
        <end position="213"/>
    </location>
</feature>
<dbReference type="InterPro" id="IPR001750">
    <property type="entry name" value="ND/Mrp_TM"/>
</dbReference>
<feature type="chain" id="PRO_5017004992" description="NADH-ubiquinone oxidoreductase chain 2" evidence="19">
    <location>
        <begin position="23"/>
        <end position="313"/>
    </location>
</feature>
<name>A0A343RAM2_9GAST</name>
<keyword evidence="19" id="KW-0732">Signal</keyword>
<dbReference type="CTD" id="4536"/>
<evidence type="ECO:0000256" key="5">
    <source>
        <dbReference type="ARBA" id="ARBA00022448"/>
    </source>
</evidence>
<evidence type="ECO:0000256" key="16">
    <source>
        <dbReference type="ARBA" id="ARBA00031028"/>
    </source>
</evidence>
<comment type="catalytic activity">
    <reaction evidence="17">
        <text>a ubiquinone + NADH + 5 H(+)(in) = a ubiquinol + NAD(+) + 4 H(+)(out)</text>
        <dbReference type="Rhea" id="RHEA:29091"/>
        <dbReference type="Rhea" id="RHEA-COMP:9565"/>
        <dbReference type="Rhea" id="RHEA-COMP:9566"/>
        <dbReference type="ChEBI" id="CHEBI:15378"/>
        <dbReference type="ChEBI" id="CHEBI:16389"/>
        <dbReference type="ChEBI" id="CHEBI:17976"/>
        <dbReference type="ChEBI" id="CHEBI:57540"/>
        <dbReference type="ChEBI" id="CHEBI:57945"/>
        <dbReference type="EC" id="7.1.1.2"/>
    </reaction>
</comment>
<feature type="transmembrane region" description="Helical" evidence="18">
    <location>
        <begin position="219"/>
        <end position="239"/>
    </location>
</feature>
<proteinExistence type="inferred from homology"/>
<keyword evidence="12" id="KW-0520">NAD</keyword>
<feature type="transmembrane region" description="Helical" evidence="18">
    <location>
        <begin position="146"/>
        <end position="166"/>
    </location>
</feature>
<keyword evidence="9" id="KW-1278">Translocase</keyword>
<evidence type="ECO:0000256" key="1">
    <source>
        <dbReference type="ARBA" id="ARBA00004448"/>
    </source>
</evidence>
<dbReference type="PANTHER" id="PTHR46552:SF1">
    <property type="entry name" value="NADH-UBIQUINONE OXIDOREDUCTASE CHAIN 2"/>
    <property type="match status" value="1"/>
</dbReference>
<protein>
    <recommendedName>
        <fullName evidence="4">NADH-ubiquinone oxidoreductase chain 2</fullName>
        <ecNumber evidence="3">7.1.1.2</ecNumber>
    </recommendedName>
    <alternativeName>
        <fullName evidence="16">NADH dehydrogenase subunit 2</fullName>
    </alternativeName>
</protein>
<keyword evidence="15 18" id="KW-0472">Membrane</keyword>
<keyword evidence="14 21" id="KW-0496">Mitochondrion</keyword>
<evidence type="ECO:0000256" key="9">
    <source>
        <dbReference type="ARBA" id="ARBA00022967"/>
    </source>
</evidence>
<dbReference type="GeneID" id="35117284"/>
<dbReference type="GO" id="GO:0008137">
    <property type="term" value="F:NADH dehydrogenase (ubiquinone) activity"/>
    <property type="evidence" value="ECO:0007669"/>
    <property type="project" value="UniProtKB-EC"/>
</dbReference>
<dbReference type="InterPro" id="IPR050175">
    <property type="entry name" value="Complex_I_Subunit_2"/>
</dbReference>
<evidence type="ECO:0000256" key="3">
    <source>
        <dbReference type="ARBA" id="ARBA00012944"/>
    </source>
</evidence>
<evidence type="ECO:0000256" key="17">
    <source>
        <dbReference type="ARBA" id="ARBA00049551"/>
    </source>
</evidence>
<evidence type="ECO:0000256" key="8">
    <source>
        <dbReference type="ARBA" id="ARBA00022792"/>
    </source>
</evidence>
<evidence type="ECO:0000256" key="18">
    <source>
        <dbReference type="SAM" id="Phobius"/>
    </source>
</evidence>
<evidence type="ECO:0000256" key="13">
    <source>
        <dbReference type="ARBA" id="ARBA00023075"/>
    </source>
</evidence>
<dbReference type="EMBL" id="MF683075">
    <property type="protein sequence ID" value="ATX68390.1"/>
    <property type="molecule type" value="Genomic_DNA"/>
</dbReference>
<evidence type="ECO:0000256" key="19">
    <source>
        <dbReference type="SAM" id="SignalP"/>
    </source>
</evidence>
<accession>A0A343RAM2</accession>
<evidence type="ECO:0000256" key="14">
    <source>
        <dbReference type="ARBA" id="ARBA00023128"/>
    </source>
</evidence>
<evidence type="ECO:0000256" key="15">
    <source>
        <dbReference type="ARBA" id="ARBA00023136"/>
    </source>
</evidence>
<evidence type="ECO:0000256" key="7">
    <source>
        <dbReference type="ARBA" id="ARBA00022692"/>
    </source>
</evidence>
<keyword evidence="8" id="KW-0999">Mitochondrion inner membrane</keyword>
<comment type="similarity">
    <text evidence="2">Belongs to the complex I subunit 2 family.</text>
</comment>
<comment type="subcellular location">
    <subcellularLocation>
        <location evidence="1">Mitochondrion inner membrane</location>
        <topology evidence="1">Multi-pass membrane protein</topology>
    </subcellularLocation>
</comment>
<evidence type="ECO:0000256" key="6">
    <source>
        <dbReference type="ARBA" id="ARBA00022660"/>
    </source>
</evidence>
<keyword evidence="5" id="KW-0813">Transport</keyword>
<dbReference type="Pfam" id="PF00361">
    <property type="entry name" value="Proton_antipo_M"/>
    <property type="match status" value="1"/>
</dbReference>
<keyword evidence="11 18" id="KW-1133">Transmembrane helix</keyword>
<evidence type="ECO:0000256" key="10">
    <source>
        <dbReference type="ARBA" id="ARBA00022982"/>
    </source>
</evidence>